<keyword evidence="5 17" id="KW-0812">Transmembrane</keyword>
<dbReference type="InterPro" id="IPR006204">
    <property type="entry name" value="GHMP_kinase_N_dom"/>
</dbReference>
<evidence type="ECO:0000256" key="13">
    <source>
        <dbReference type="ARBA" id="ARBA00023136"/>
    </source>
</evidence>
<evidence type="ECO:0000256" key="17">
    <source>
        <dbReference type="SAM" id="Phobius"/>
    </source>
</evidence>
<dbReference type="InterPro" id="IPR019741">
    <property type="entry name" value="Galactokinase_CS"/>
</dbReference>
<feature type="domain" description="GHMP kinase N-terminal" evidence="18">
    <location>
        <begin position="106"/>
        <end position="192"/>
    </location>
</feature>
<dbReference type="InterPro" id="IPR036554">
    <property type="entry name" value="GHMP_kinase_C_sf"/>
</dbReference>
<keyword evidence="14" id="KW-0675">Receptor</keyword>
<dbReference type="SUPFAM" id="SSF55060">
    <property type="entry name" value="GHMP Kinase, C-terminal domain"/>
    <property type="match status" value="1"/>
</dbReference>
<evidence type="ECO:0000256" key="1">
    <source>
        <dbReference type="ARBA" id="ARBA00004141"/>
    </source>
</evidence>
<keyword evidence="12 17" id="KW-1133">Transmembrane helix</keyword>
<keyword evidence="11" id="KW-0460">Magnesium</keyword>
<evidence type="ECO:0000256" key="4">
    <source>
        <dbReference type="ARBA" id="ARBA00022679"/>
    </source>
</evidence>
<dbReference type="Proteomes" id="UP001107558">
    <property type="component" value="Chromosome 1"/>
</dbReference>
<comment type="caution">
    <text evidence="21">The sequence shown here is derived from an EMBL/GenBank/DDBJ whole genome shotgun (WGS) entry which is preliminary data.</text>
</comment>
<dbReference type="SUPFAM" id="SSF54211">
    <property type="entry name" value="Ribosomal protein S5 domain 2-like"/>
    <property type="match status" value="1"/>
</dbReference>
<keyword evidence="22" id="KW-1185">Reference proteome</keyword>
<dbReference type="PANTHER" id="PTHR10457:SF7">
    <property type="entry name" value="GALACTOKINASE-RELATED"/>
    <property type="match status" value="1"/>
</dbReference>
<dbReference type="GO" id="GO:0005549">
    <property type="term" value="F:odorant binding"/>
    <property type="evidence" value="ECO:0007669"/>
    <property type="project" value="InterPro"/>
</dbReference>
<keyword evidence="16" id="KW-0119">Carbohydrate metabolism</keyword>
<keyword evidence="15" id="KW-0807">Transducer</keyword>
<evidence type="ECO:0000256" key="10">
    <source>
        <dbReference type="ARBA" id="ARBA00022840"/>
    </source>
</evidence>
<gene>
    <name evidence="21" type="ORF">PVAND_010004</name>
</gene>
<feature type="transmembrane region" description="Helical" evidence="17">
    <location>
        <begin position="484"/>
        <end position="506"/>
    </location>
</feature>
<evidence type="ECO:0000256" key="12">
    <source>
        <dbReference type="ARBA" id="ARBA00022989"/>
    </source>
</evidence>
<organism evidence="21 22">
    <name type="scientific">Polypedilum vanderplanki</name>
    <name type="common">Sleeping chironomid midge</name>
    <dbReference type="NCBI Taxonomy" id="319348"/>
    <lineage>
        <taxon>Eukaryota</taxon>
        <taxon>Metazoa</taxon>
        <taxon>Ecdysozoa</taxon>
        <taxon>Arthropoda</taxon>
        <taxon>Hexapoda</taxon>
        <taxon>Insecta</taxon>
        <taxon>Pterygota</taxon>
        <taxon>Neoptera</taxon>
        <taxon>Endopterygota</taxon>
        <taxon>Diptera</taxon>
        <taxon>Nematocera</taxon>
        <taxon>Chironomoidea</taxon>
        <taxon>Chironomidae</taxon>
        <taxon>Chironominae</taxon>
        <taxon>Polypedilum</taxon>
        <taxon>Polypedilum</taxon>
    </lineage>
</organism>
<evidence type="ECO:0000256" key="7">
    <source>
        <dbReference type="ARBA" id="ARBA00022725"/>
    </source>
</evidence>
<name>A0A9J6CE92_POLVA</name>
<feature type="domain" description="Galactokinase N-terminal" evidence="20">
    <location>
        <begin position="20"/>
        <end position="68"/>
    </location>
</feature>
<dbReference type="GO" id="GO:0005524">
    <property type="term" value="F:ATP binding"/>
    <property type="evidence" value="ECO:0007669"/>
    <property type="project" value="UniProtKB-KW"/>
</dbReference>
<dbReference type="InterPro" id="IPR019539">
    <property type="entry name" value="GalKase_N"/>
</dbReference>
<keyword evidence="6" id="KW-0479">Metal-binding</keyword>
<dbReference type="PRINTS" id="PR00959">
    <property type="entry name" value="MEVGALKINASE"/>
</dbReference>
<evidence type="ECO:0000256" key="5">
    <source>
        <dbReference type="ARBA" id="ARBA00022692"/>
    </source>
</evidence>
<comment type="subcellular location">
    <subcellularLocation>
        <location evidence="1">Membrane</location>
        <topology evidence="1">Multi-pass membrane protein</topology>
    </subcellularLocation>
</comment>
<evidence type="ECO:0000313" key="21">
    <source>
        <dbReference type="EMBL" id="KAG5680497.1"/>
    </source>
</evidence>
<dbReference type="FunFam" id="3.30.230.10:FF:000040">
    <property type="entry name" value="Galactokinase 1"/>
    <property type="match status" value="1"/>
</dbReference>
<evidence type="ECO:0000256" key="15">
    <source>
        <dbReference type="ARBA" id="ARBA00023224"/>
    </source>
</evidence>
<dbReference type="PROSITE" id="PS00627">
    <property type="entry name" value="GHMP_KINASES_ATP"/>
    <property type="match status" value="1"/>
</dbReference>
<evidence type="ECO:0000313" key="22">
    <source>
        <dbReference type="Proteomes" id="UP001107558"/>
    </source>
</evidence>
<dbReference type="Pfam" id="PF02949">
    <property type="entry name" value="7tm_6"/>
    <property type="match status" value="1"/>
</dbReference>
<keyword evidence="8" id="KW-0547">Nucleotide-binding</keyword>
<evidence type="ECO:0000259" key="18">
    <source>
        <dbReference type="Pfam" id="PF00288"/>
    </source>
</evidence>
<dbReference type="GO" id="GO:0046872">
    <property type="term" value="F:metal ion binding"/>
    <property type="evidence" value="ECO:0007669"/>
    <property type="project" value="UniProtKB-KW"/>
</dbReference>
<dbReference type="GO" id="GO:0006012">
    <property type="term" value="P:galactose metabolic process"/>
    <property type="evidence" value="ECO:0007669"/>
    <property type="project" value="InterPro"/>
</dbReference>
<dbReference type="Gene3D" id="3.30.230.10">
    <property type="match status" value="1"/>
</dbReference>
<dbReference type="GO" id="GO:0016020">
    <property type="term" value="C:membrane"/>
    <property type="evidence" value="ECO:0007669"/>
    <property type="project" value="UniProtKB-SubCell"/>
</dbReference>
<dbReference type="InterPro" id="IPR020568">
    <property type="entry name" value="Ribosomal_Su5_D2-typ_SF"/>
</dbReference>
<dbReference type="Pfam" id="PF00288">
    <property type="entry name" value="GHMP_kinases_N"/>
    <property type="match status" value="1"/>
</dbReference>
<keyword evidence="13 17" id="KW-0472">Membrane</keyword>
<feature type="domain" description="GHMP kinase C-terminal" evidence="19">
    <location>
        <begin position="291"/>
        <end position="371"/>
    </location>
</feature>
<keyword evidence="4" id="KW-0808">Transferase</keyword>
<dbReference type="Pfam" id="PF10509">
    <property type="entry name" value="GalKase_gal_bdg"/>
    <property type="match status" value="1"/>
</dbReference>
<dbReference type="PRINTS" id="PR00473">
    <property type="entry name" value="GALCTOKINASE"/>
</dbReference>
<accession>A0A9J6CE92</accession>
<dbReference type="Gene3D" id="3.30.70.890">
    <property type="entry name" value="GHMP kinase, C-terminal domain"/>
    <property type="match status" value="1"/>
</dbReference>
<keyword evidence="3" id="KW-0716">Sensory transduction</keyword>
<keyword evidence="10" id="KW-0067">ATP-binding</keyword>
<dbReference type="EMBL" id="JADBJN010000001">
    <property type="protein sequence ID" value="KAG5680497.1"/>
    <property type="molecule type" value="Genomic_DNA"/>
</dbReference>
<evidence type="ECO:0000256" key="11">
    <source>
        <dbReference type="ARBA" id="ARBA00022842"/>
    </source>
</evidence>
<evidence type="ECO:0000256" key="14">
    <source>
        <dbReference type="ARBA" id="ARBA00023170"/>
    </source>
</evidence>
<comment type="similarity">
    <text evidence="2">Belongs to the GHMP kinase family. GalK subfamily.</text>
</comment>
<dbReference type="InterPro" id="IPR013750">
    <property type="entry name" value="GHMP_kinase_C_dom"/>
</dbReference>
<evidence type="ECO:0000259" key="19">
    <source>
        <dbReference type="Pfam" id="PF08544"/>
    </source>
</evidence>
<evidence type="ECO:0000256" key="9">
    <source>
        <dbReference type="ARBA" id="ARBA00022777"/>
    </source>
</evidence>
<protein>
    <recommendedName>
        <fullName evidence="23">Galactokinase</fullName>
    </recommendedName>
</protein>
<evidence type="ECO:0008006" key="23">
    <source>
        <dbReference type="Google" id="ProtNLM"/>
    </source>
</evidence>
<evidence type="ECO:0000259" key="20">
    <source>
        <dbReference type="Pfam" id="PF10509"/>
    </source>
</evidence>
<dbReference type="Pfam" id="PF08544">
    <property type="entry name" value="GHMP_kinases_C"/>
    <property type="match status" value="1"/>
</dbReference>
<proteinExistence type="inferred from homology"/>
<evidence type="ECO:0000256" key="2">
    <source>
        <dbReference type="ARBA" id="ARBA00006566"/>
    </source>
</evidence>
<dbReference type="AlphaFoldDB" id="A0A9J6CE92"/>
<dbReference type="InterPro" id="IPR000705">
    <property type="entry name" value="Galactokinase"/>
</dbReference>
<dbReference type="InterPro" id="IPR004117">
    <property type="entry name" value="7tm6_olfct_rcpt"/>
</dbReference>
<dbReference type="NCBIfam" id="TIGR00131">
    <property type="entry name" value="gal_kin"/>
    <property type="match status" value="1"/>
</dbReference>
<feature type="transmembrane region" description="Helical" evidence="17">
    <location>
        <begin position="423"/>
        <end position="444"/>
    </location>
</feature>
<dbReference type="FunFam" id="3.30.70.890:FF:000001">
    <property type="entry name" value="Galactokinase"/>
    <property type="match status" value="1"/>
</dbReference>
<keyword evidence="9" id="KW-0418">Kinase</keyword>
<keyword evidence="7" id="KW-0552">Olfaction</keyword>
<dbReference type="GO" id="GO:0004984">
    <property type="term" value="F:olfactory receptor activity"/>
    <property type="evidence" value="ECO:0007669"/>
    <property type="project" value="InterPro"/>
</dbReference>
<evidence type="ECO:0000256" key="3">
    <source>
        <dbReference type="ARBA" id="ARBA00022606"/>
    </source>
</evidence>
<dbReference type="GO" id="GO:0007165">
    <property type="term" value="P:signal transduction"/>
    <property type="evidence" value="ECO:0007669"/>
    <property type="project" value="UniProtKB-KW"/>
</dbReference>
<sequence>MATAARIQPFDELLSDAIKNFEETFGKKPEVAACAPGRVNLIGEHIDYCDGFVLPMALPMVTIIVGRRNGTKDECNVKTLCPGADFPRKIQFTTDYLVRGLPRWANYVKGVIYNYGFPVTGFDAVIITNVPLGGGLSSSAALEVATMKFLELITNKKHEKESDKALICQKAEHTFAECPCGIMDQFISVMGKKNHALLIDCQSLTAEHIPFNASDLVVLICNSNVKHNLSESEYPTRRNQCTEALKLMGLSSYREVNSLHLEELEKSNADEVLKKRARHVIGEIERVKKATEALKKGNFEDFGRLMVESHKSLSSDFEVSCDELDKLVDIAMKCKGVLGSRMTGGGFGGCTVSLVKADEIDNVIKQIDAGYNGATFYVCKASDGARDIESEWTADMPLKFKSFYDISKTPAYQTTYIATVIDIYIISFINFAADSIFLVCCLNVGTYFDMLKQKVYETEKKELIKEHQETLEIAKELNDLFRPIIFFEFLIIPIVLCGIGVTFVMARNFVEKSLVIGYGNTMLIQLYFHCYSGEYLMKRTESVCDDLYKLDRDNCLVIKRTQKKIVIQAPFIRATLQQFGSVLNMIWSLITVLKSSIE</sequence>
<dbReference type="GO" id="GO:0004335">
    <property type="term" value="F:galactokinase activity"/>
    <property type="evidence" value="ECO:0007669"/>
    <property type="project" value="InterPro"/>
</dbReference>
<dbReference type="OrthoDB" id="275179at2759"/>
<evidence type="ECO:0000256" key="6">
    <source>
        <dbReference type="ARBA" id="ARBA00022723"/>
    </source>
</evidence>
<dbReference type="InterPro" id="IPR014721">
    <property type="entry name" value="Ribsml_uS5_D2-typ_fold_subgr"/>
</dbReference>
<reference evidence="21" key="1">
    <citation type="submission" date="2021-03" db="EMBL/GenBank/DDBJ databases">
        <title>Chromosome level genome of the anhydrobiotic midge Polypedilum vanderplanki.</title>
        <authorList>
            <person name="Yoshida Y."/>
            <person name="Kikawada T."/>
            <person name="Gusev O."/>
        </authorList>
    </citation>
    <scope>NUCLEOTIDE SEQUENCE</scope>
    <source>
        <strain evidence="21">NIAS01</strain>
        <tissue evidence="21">Whole body or cell culture</tissue>
    </source>
</reference>
<evidence type="ECO:0000256" key="8">
    <source>
        <dbReference type="ARBA" id="ARBA00022741"/>
    </source>
</evidence>
<dbReference type="InterPro" id="IPR006203">
    <property type="entry name" value="GHMP_knse_ATP-bd_CS"/>
</dbReference>
<dbReference type="GO" id="GO:0005829">
    <property type="term" value="C:cytosol"/>
    <property type="evidence" value="ECO:0007669"/>
    <property type="project" value="TreeGrafter"/>
</dbReference>
<dbReference type="PROSITE" id="PS00106">
    <property type="entry name" value="GALACTOKINASE"/>
    <property type="match status" value="1"/>
</dbReference>
<evidence type="ECO:0000256" key="16">
    <source>
        <dbReference type="ARBA" id="ARBA00023277"/>
    </source>
</evidence>
<dbReference type="PANTHER" id="PTHR10457">
    <property type="entry name" value="MEVALONATE KINASE/GALACTOKINASE"/>
    <property type="match status" value="1"/>
</dbReference>